<protein>
    <recommendedName>
        <fullName evidence="13">Phenylalanine--tRNA ligase alpha subunit</fullName>
        <ecNumber evidence="13">6.1.1.20</ecNumber>
    </recommendedName>
    <alternativeName>
        <fullName evidence="13">Phenylalanyl-tRNA synthetase alpha subunit</fullName>
        <shortName evidence="13">PheRS</shortName>
    </alternativeName>
</protein>
<dbReference type="InterPro" id="IPR002319">
    <property type="entry name" value="Phenylalanyl-tRNA_Synthase"/>
</dbReference>
<comment type="caution">
    <text evidence="16">The sequence shown here is derived from an EMBL/GenBank/DDBJ whole genome shotgun (WGS) entry which is preliminary data.</text>
</comment>
<evidence type="ECO:0000256" key="1">
    <source>
        <dbReference type="ARBA" id="ARBA00004496"/>
    </source>
</evidence>
<keyword evidence="9 13" id="KW-0460">Magnesium</keyword>
<evidence type="ECO:0000256" key="9">
    <source>
        <dbReference type="ARBA" id="ARBA00022842"/>
    </source>
</evidence>
<evidence type="ECO:0000313" key="17">
    <source>
        <dbReference type="Proteomes" id="UP000291269"/>
    </source>
</evidence>
<dbReference type="InterPro" id="IPR004529">
    <property type="entry name" value="Phe-tRNA-synth_IIc_asu"/>
</dbReference>
<evidence type="ECO:0000259" key="15">
    <source>
        <dbReference type="PROSITE" id="PS50862"/>
    </source>
</evidence>
<evidence type="ECO:0000256" key="14">
    <source>
        <dbReference type="SAM" id="Coils"/>
    </source>
</evidence>
<dbReference type="CDD" id="cd00496">
    <property type="entry name" value="PheRS_alpha_core"/>
    <property type="match status" value="1"/>
</dbReference>
<dbReference type="InterPro" id="IPR045864">
    <property type="entry name" value="aa-tRNA-synth_II/BPL/LPL"/>
</dbReference>
<dbReference type="FunFam" id="3.30.930.10:FF:000003">
    <property type="entry name" value="Phenylalanine--tRNA ligase alpha subunit"/>
    <property type="match status" value="1"/>
</dbReference>
<comment type="cofactor">
    <cofactor evidence="13">
        <name>Mg(2+)</name>
        <dbReference type="ChEBI" id="CHEBI:18420"/>
    </cofactor>
    <text evidence="13">Binds 2 magnesium ions per tetramer.</text>
</comment>
<dbReference type="EC" id="6.1.1.20" evidence="13"/>
<evidence type="ECO:0000256" key="13">
    <source>
        <dbReference type="HAMAP-Rule" id="MF_00281"/>
    </source>
</evidence>
<keyword evidence="5 13" id="KW-0436">Ligase</keyword>
<keyword evidence="7 13" id="KW-0547">Nucleotide-binding</keyword>
<keyword evidence="10 13" id="KW-0648">Protein biosynthesis</keyword>
<dbReference type="Proteomes" id="UP000291269">
    <property type="component" value="Unassembled WGS sequence"/>
</dbReference>
<keyword evidence="17" id="KW-1185">Reference proteome</keyword>
<dbReference type="Pfam" id="PF02912">
    <property type="entry name" value="Phe_tRNA-synt_N"/>
    <property type="match status" value="1"/>
</dbReference>
<keyword evidence="14" id="KW-0175">Coiled coil</keyword>
<dbReference type="GO" id="GO:0005524">
    <property type="term" value="F:ATP binding"/>
    <property type="evidence" value="ECO:0007669"/>
    <property type="project" value="UniProtKB-UniRule"/>
</dbReference>
<evidence type="ECO:0000256" key="10">
    <source>
        <dbReference type="ARBA" id="ARBA00022917"/>
    </source>
</evidence>
<accession>A0A4Q2KAD2</accession>
<feature type="binding site" evidence="13">
    <location>
        <position position="253"/>
    </location>
    <ligand>
        <name>Mg(2+)</name>
        <dbReference type="ChEBI" id="CHEBI:18420"/>
        <note>shared with beta subunit</note>
    </ligand>
</feature>
<dbReference type="PANTHER" id="PTHR11538:SF41">
    <property type="entry name" value="PHENYLALANINE--TRNA LIGASE, MITOCHONDRIAL"/>
    <property type="match status" value="1"/>
</dbReference>
<dbReference type="GO" id="GO:0140096">
    <property type="term" value="F:catalytic activity, acting on a protein"/>
    <property type="evidence" value="ECO:0007669"/>
    <property type="project" value="UniProtKB-ARBA"/>
</dbReference>
<proteinExistence type="inferred from homology"/>
<keyword evidence="4 13" id="KW-0963">Cytoplasm</keyword>
<dbReference type="Gene3D" id="3.30.930.10">
    <property type="entry name" value="Bira Bifunctional Protein, Domain 2"/>
    <property type="match status" value="1"/>
</dbReference>
<dbReference type="NCBIfam" id="TIGR00468">
    <property type="entry name" value="pheS"/>
    <property type="match status" value="1"/>
</dbReference>
<dbReference type="RefSeq" id="WP_129223090.1">
    <property type="nucleotide sequence ID" value="NZ_SDOZ01000002.1"/>
</dbReference>
<dbReference type="GO" id="GO:0004826">
    <property type="term" value="F:phenylalanine-tRNA ligase activity"/>
    <property type="evidence" value="ECO:0007669"/>
    <property type="project" value="UniProtKB-UniRule"/>
</dbReference>
<dbReference type="InterPro" id="IPR010978">
    <property type="entry name" value="tRNA-bd_arm"/>
</dbReference>
<keyword evidence="8 13" id="KW-0067">ATP-binding</keyword>
<gene>
    <name evidence="13" type="primary">pheS</name>
    <name evidence="16" type="ORF">ESZ91_00635</name>
</gene>
<evidence type="ECO:0000256" key="11">
    <source>
        <dbReference type="ARBA" id="ARBA00023146"/>
    </source>
</evidence>
<evidence type="ECO:0000256" key="4">
    <source>
        <dbReference type="ARBA" id="ARBA00022490"/>
    </source>
</evidence>
<dbReference type="InterPro" id="IPR006195">
    <property type="entry name" value="aa-tRNA-synth_II"/>
</dbReference>
<dbReference type="EMBL" id="SDOZ01000002">
    <property type="protein sequence ID" value="RXZ60927.1"/>
    <property type="molecule type" value="Genomic_DNA"/>
</dbReference>
<keyword evidence="11 13" id="KW-0030">Aminoacyl-tRNA synthetase</keyword>
<name>A0A4Q2KAD2_9FIRM</name>
<keyword evidence="6 13" id="KW-0479">Metal-binding</keyword>
<dbReference type="HAMAP" id="MF_00281">
    <property type="entry name" value="Phe_tRNA_synth_alpha1"/>
    <property type="match status" value="1"/>
</dbReference>
<comment type="catalytic activity">
    <reaction evidence="12 13">
        <text>tRNA(Phe) + L-phenylalanine + ATP = L-phenylalanyl-tRNA(Phe) + AMP + diphosphate + H(+)</text>
        <dbReference type="Rhea" id="RHEA:19413"/>
        <dbReference type="Rhea" id="RHEA-COMP:9668"/>
        <dbReference type="Rhea" id="RHEA-COMP:9699"/>
        <dbReference type="ChEBI" id="CHEBI:15378"/>
        <dbReference type="ChEBI" id="CHEBI:30616"/>
        <dbReference type="ChEBI" id="CHEBI:33019"/>
        <dbReference type="ChEBI" id="CHEBI:58095"/>
        <dbReference type="ChEBI" id="CHEBI:78442"/>
        <dbReference type="ChEBI" id="CHEBI:78531"/>
        <dbReference type="ChEBI" id="CHEBI:456215"/>
        <dbReference type="EC" id="6.1.1.20"/>
    </reaction>
</comment>
<sequence length="340" mass="38637">MKEKIQQIRQQIEEGLASVSLRKSLFELKMKFLGKTGEITALLKGMRDLPPEERPEMGKVINSAREWAEEAFAAREEELKKAELEDKYASEKIDVTMPAAFSAYGTEHPISMVRRELVDIFAGMGFEIFEGPEIEKDYYNFQALNIPADHPARDMQDTFFITEEFLLRSQTSSGQIRVMEKKAPPIKVLSPGRVYRSDSDATHSPMFHQMEGLVVDKNITLCDLKGLLDEFARKMFSSETKTRLRPSYFPFTEPSVEVDVSCCDCHGKGCRLCKGTGWIEILGAGIVNRRVLENCGVDPDVYSGLAFGMGIERIAMIKYGINDIRLLFENDVRFLKQFKD</sequence>
<evidence type="ECO:0000313" key="16">
    <source>
        <dbReference type="EMBL" id="RXZ60927.1"/>
    </source>
</evidence>
<dbReference type="PANTHER" id="PTHR11538">
    <property type="entry name" value="PHENYLALANYL-TRNA SYNTHETASE"/>
    <property type="match status" value="1"/>
</dbReference>
<dbReference type="InterPro" id="IPR004188">
    <property type="entry name" value="Phe-tRNA_ligase_II_N"/>
</dbReference>
<dbReference type="GO" id="GO:0006432">
    <property type="term" value="P:phenylalanyl-tRNA aminoacylation"/>
    <property type="evidence" value="ECO:0007669"/>
    <property type="project" value="UniProtKB-UniRule"/>
</dbReference>
<comment type="similarity">
    <text evidence="2 13">Belongs to the class-II aminoacyl-tRNA synthetase family. Phe-tRNA synthetase alpha subunit type 1 subfamily.</text>
</comment>
<dbReference type="Pfam" id="PF01409">
    <property type="entry name" value="tRNA-synt_2d"/>
    <property type="match status" value="1"/>
</dbReference>
<feature type="coiled-coil region" evidence="14">
    <location>
        <begin position="65"/>
        <end position="94"/>
    </location>
</feature>
<evidence type="ECO:0000256" key="2">
    <source>
        <dbReference type="ARBA" id="ARBA00010207"/>
    </source>
</evidence>
<dbReference type="SUPFAM" id="SSF46589">
    <property type="entry name" value="tRNA-binding arm"/>
    <property type="match status" value="1"/>
</dbReference>
<organism evidence="16 17">
    <name type="scientific">Candidatus Borkfalkia ceftriaxoniphila</name>
    <dbReference type="NCBI Taxonomy" id="2508949"/>
    <lineage>
        <taxon>Bacteria</taxon>
        <taxon>Bacillati</taxon>
        <taxon>Bacillota</taxon>
        <taxon>Clostridia</taxon>
        <taxon>Christensenellales</taxon>
        <taxon>Christensenellaceae</taxon>
        <taxon>Candidatus Borkfalkia</taxon>
    </lineage>
</organism>
<dbReference type="OrthoDB" id="9800719at2"/>
<evidence type="ECO:0000256" key="8">
    <source>
        <dbReference type="ARBA" id="ARBA00022840"/>
    </source>
</evidence>
<dbReference type="GO" id="GO:0000287">
    <property type="term" value="F:magnesium ion binding"/>
    <property type="evidence" value="ECO:0007669"/>
    <property type="project" value="UniProtKB-UniRule"/>
</dbReference>
<dbReference type="SUPFAM" id="SSF55681">
    <property type="entry name" value="Class II aaRS and biotin synthetases"/>
    <property type="match status" value="1"/>
</dbReference>
<dbReference type="PROSITE" id="PS50862">
    <property type="entry name" value="AA_TRNA_LIGASE_II"/>
    <property type="match status" value="1"/>
</dbReference>
<evidence type="ECO:0000256" key="3">
    <source>
        <dbReference type="ARBA" id="ARBA00011209"/>
    </source>
</evidence>
<feature type="domain" description="Aminoacyl-transfer RNA synthetases class-II family profile" evidence="15">
    <location>
        <begin position="111"/>
        <end position="329"/>
    </location>
</feature>
<evidence type="ECO:0000256" key="7">
    <source>
        <dbReference type="ARBA" id="ARBA00022741"/>
    </source>
</evidence>
<dbReference type="GO" id="GO:0005737">
    <property type="term" value="C:cytoplasm"/>
    <property type="evidence" value="ECO:0007669"/>
    <property type="project" value="UniProtKB-SubCell"/>
</dbReference>
<evidence type="ECO:0000256" key="5">
    <source>
        <dbReference type="ARBA" id="ARBA00022598"/>
    </source>
</evidence>
<reference evidence="16 17" key="1">
    <citation type="journal article" date="2019" name="Gut">
        <title>Antibiotics-induced monodominance of a novel gut bacterial order.</title>
        <authorList>
            <person name="Hildebrand F."/>
            <person name="Moitinho-Silva L."/>
            <person name="Blasche S."/>
            <person name="Jahn M.T."/>
            <person name="Gossmann T.I."/>
            <person name="Heuerta-Cepas J."/>
            <person name="Hercog R."/>
            <person name="Luetge M."/>
            <person name="Bahram M."/>
            <person name="Pryszlak A."/>
            <person name="Alves R.J."/>
            <person name="Waszak S.M."/>
            <person name="Zhu A."/>
            <person name="Ye L."/>
            <person name="Costea P.I."/>
            <person name="Aalvink S."/>
            <person name="Belzer C."/>
            <person name="Forslund S.K."/>
            <person name="Sunagawa S."/>
            <person name="Hentschel U."/>
            <person name="Merten C."/>
            <person name="Patil K.R."/>
            <person name="Benes V."/>
            <person name="Bork P."/>
        </authorList>
    </citation>
    <scope>NUCLEOTIDE SEQUENCE [LARGE SCALE GENOMIC DNA]</scope>
    <source>
        <strain evidence="16 17">HDS1380</strain>
    </source>
</reference>
<evidence type="ECO:0000256" key="12">
    <source>
        <dbReference type="ARBA" id="ARBA00049255"/>
    </source>
</evidence>
<dbReference type="AlphaFoldDB" id="A0A4Q2KAD2"/>
<dbReference type="InterPro" id="IPR022911">
    <property type="entry name" value="Phe_tRNA_ligase_alpha1_bac"/>
</dbReference>
<dbReference type="GO" id="GO:0016740">
    <property type="term" value="F:transferase activity"/>
    <property type="evidence" value="ECO:0007669"/>
    <property type="project" value="UniProtKB-ARBA"/>
</dbReference>
<comment type="subcellular location">
    <subcellularLocation>
        <location evidence="1 13">Cytoplasm</location>
    </subcellularLocation>
</comment>
<dbReference type="GO" id="GO:0000049">
    <property type="term" value="F:tRNA binding"/>
    <property type="evidence" value="ECO:0007669"/>
    <property type="project" value="InterPro"/>
</dbReference>
<evidence type="ECO:0000256" key="6">
    <source>
        <dbReference type="ARBA" id="ARBA00022723"/>
    </source>
</evidence>
<comment type="subunit">
    <text evidence="3 13">Tetramer of two alpha and two beta subunits.</text>
</comment>